<sequence length="495" mass="57247">MALQQLRSRFRVLQNPSLIKLFSTTNSSSSSDSDDLNLQNPNLTQSFSISTTLSSSSECDDPILDTQEEEEVVNQKYHGECRKRGKWGAQITDPQKRKAKIWLGTFDTPGDASRAYHQAALRFGVASGEKNKPLSDTERKHFIDLCVREVNEEGRLITRLKPQSCTRVGEEMEKKFGLKLTQTQLLYRWRNLRNQYVTWSKLMNAAGDGYDAKTHTFGWSKDKWADFVKMVPESSRFQKKPLQHADELRTLFECTVKNDSQYIDGLHWSTSVKKYYIDLCVKEINEKGRLLTRLKPQSWIKVSQQLEKKFGSKFNQNQLSSQWVHLRRQYIAWSKLMNAAGSGYDAKTHTFNWSEDKWAEFSKMIPESSNFRKKPLQFASELRTLFGSTVETENEENKPQLDDMPRSTSNSDQFRDAGVHRRKTLTTSDDANDQKLRASVEECVKSLNELRASHDLPRHLYTAALKSFCQGREYRIVWMAVTDPEDRVSFLQSLL</sequence>
<evidence type="ECO:0000256" key="5">
    <source>
        <dbReference type="ARBA" id="ARBA00023242"/>
    </source>
</evidence>
<evidence type="ECO:0000313" key="8">
    <source>
        <dbReference type="EMBL" id="RZC47895.1"/>
    </source>
</evidence>
<organism evidence="8 9">
    <name type="scientific">Papaver somniferum</name>
    <name type="common">Opium poppy</name>
    <dbReference type="NCBI Taxonomy" id="3469"/>
    <lineage>
        <taxon>Eukaryota</taxon>
        <taxon>Viridiplantae</taxon>
        <taxon>Streptophyta</taxon>
        <taxon>Embryophyta</taxon>
        <taxon>Tracheophyta</taxon>
        <taxon>Spermatophyta</taxon>
        <taxon>Magnoliopsida</taxon>
        <taxon>Ranunculales</taxon>
        <taxon>Papaveraceae</taxon>
        <taxon>Papaveroideae</taxon>
        <taxon>Papaver</taxon>
    </lineage>
</organism>
<protein>
    <recommendedName>
        <fullName evidence="7">AP2/ERF domain-containing protein</fullName>
    </recommendedName>
</protein>
<evidence type="ECO:0000256" key="4">
    <source>
        <dbReference type="ARBA" id="ARBA00023163"/>
    </source>
</evidence>
<accession>A0A4Y7IKA4</accession>
<keyword evidence="2" id="KW-0805">Transcription regulation</keyword>
<evidence type="ECO:0000313" key="9">
    <source>
        <dbReference type="Proteomes" id="UP000316621"/>
    </source>
</evidence>
<dbReference type="GO" id="GO:0003700">
    <property type="term" value="F:DNA-binding transcription factor activity"/>
    <property type="evidence" value="ECO:0007669"/>
    <property type="project" value="InterPro"/>
</dbReference>
<dbReference type="InterPro" id="IPR036955">
    <property type="entry name" value="AP2/ERF_dom_sf"/>
</dbReference>
<evidence type="ECO:0000256" key="3">
    <source>
        <dbReference type="ARBA" id="ARBA00023125"/>
    </source>
</evidence>
<dbReference type="CDD" id="cd00018">
    <property type="entry name" value="AP2"/>
    <property type="match status" value="1"/>
</dbReference>
<keyword evidence="3" id="KW-0238">DNA-binding</keyword>
<keyword evidence="4" id="KW-0804">Transcription</keyword>
<dbReference type="InterPro" id="IPR016177">
    <property type="entry name" value="DNA-bd_dom_sf"/>
</dbReference>
<dbReference type="Gene3D" id="3.30.730.10">
    <property type="entry name" value="AP2/ERF domain"/>
    <property type="match status" value="1"/>
</dbReference>
<dbReference type="Gramene" id="RZC47895">
    <property type="protein sequence ID" value="RZC47895"/>
    <property type="gene ID" value="C5167_040856"/>
</dbReference>
<feature type="domain" description="AP2/ERF" evidence="7">
    <location>
        <begin position="76"/>
        <end position="133"/>
    </location>
</feature>
<dbReference type="PROSITE" id="PS51032">
    <property type="entry name" value="AP2_ERF"/>
    <property type="match status" value="1"/>
</dbReference>
<dbReference type="OMA" id="GYDAKTH"/>
<reference evidence="8 9" key="1">
    <citation type="journal article" date="2018" name="Science">
        <title>The opium poppy genome and morphinan production.</title>
        <authorList>
            <person name="Guo L."/>
            <person name="Winzer T."/>
            <person name="Yang X."/>
            <person name="Li Y."/>
            <person name="Ning Z."/>
            <person name="He Z."/>
            <person name="Teodor R."/>
            <person name="Lu Y."/>
            <person name="Bowser T.A."/>
            <person name="Graham I.A."/>
            <person name="Ye K."/>
        </authorList>
    </citation>
    <scope>NUCLEOTIDE SEQUENCE [LARGE SCALE GENOMIC DNA]</scope>
    <source>
        <strain evidence="9">cv. HN1</strain>
        <tissue evidence="8">Leaves</tissue>
    </source>
</reference>
<keyword evidence="9" id="KW-1185">Reference proteome</keyword>
<feature type="compositionally biased region" description="Basic and acidic residues" evidence="6">
    <location>
        <begin position="395"/>
        <end position="405"/>
    </location>
</feature>
<dbReference type="PANTHER" id="PTHR47584">
    <property type="match status" value="1"/>
</dbReference>
<dbReference type="Pfam" id="PF12776">
    <property type="entry name" value="Myb_DNA-bind_3"/>
    <property type="match status" value="2"/>
</dbReference>
<comment type="subcellular location">
    <subcellularLocation>
        <location evidence="1">Nucleus</location>
    </subcellularLocation>
</comment>
<dbReference type="SUPFAM" id="SSF54171">
    <property type="entry name" value="DNA-binding domain"/>
    <property type="match status" value="1"/>
</dbReference>
<dbReference type="EMBL" id="CM010715">
    <property type="protein sequence ID" value="RZC47895.1"/>
    <property type="molecule type" value="Genomic_DNA"/>
</dbReference>
<dbReference type="InterPro" id="IPR024752">
    <property type="entry name" value="Myb/SANT-like_dom"/>
</dbReference>
<dbReference type="PANTHER" id="PTHR47584:SF9">
    <property type="entry name" value="L10-INTERACTING MYB DOMAIN-CONTAINING PROTEIN-LIKE"/>
    <property type="match status" value="1"/>
</dbReference>
<dbReference type="OrthoDB" id="1910266at2759"/>
<dbReference type="GO" id="GO:0003677">
    <property type="term" value="F:DNA binding"/>
    <property type="evidence" value="ECO:0007669"/>
    <property type="project" value="UniProtKB-KW"/>
</dbReference>
<dbReference type="AlphaFoldDB" id="A0A4Y7IKA4"/>
<evidence type="ECO:0000256" key="1">
    <source>
        <dbReference type="ARBA" id="ARBA00004123"/>
    </source>
</evidence>
<dbReference type="GO" id="GO:0005634">
    <property type="term" value="C:nucleus"/>
    <property type="evidence" value="ECO:0007669"/>
    <property type="project" value="UniProtKB-SubCell"/>
</dbReference>
<feature type="region of interest" description="Disordered" evidence="6">
    <location>
        <begin position="389"/>
        <end position="432"/>
    </location>
</feature>
<proteinExistence type="predicted"/>
<dbReference type="InterPro" id="IPR001471">
    <property type="entry name" value="AP2/ERF_dom"/>
</dbReference>
<dbReference type="Proteomes" id="UP000316621">
    <property type="component" value="Chromosome 1"/>
</dbReference>
<keyword evidence="5" id="KW-0539">Nucleus</keyword>
<dbReference type="SMART" id="SM00380">
    <property type="entry name" value="AP2"/>
    <property type="match status" value="1"/>
</dbReference>
<name>A0A4Y7IKA4_PAPSO</name>
<dbReference type="InterPro" id="IPR045026">
    <property type="entry name" value="LIMYB"/>
</dbReference>
<gene>
    <name evidence="8" type="ORF">C5167_040856</name>
</gene>
<evidence type="ECO:0000259" key="7">
    <source>
        <dbReference type="PROSITE" id="PS51032"/>
    </source>
</evidence>
<evidence type="ECO:0000256" key="6">
    <source>
        <dbReference type="SAM" id="MobiDB-lite"/>
    </source>
</evidence>
<evidence type="ECO:0000256" key="2">
    <source>
        <dbReference type="ARBA" id="ARBA00023015"/>
    </source>
</evidence>